<reference evidence="1" key="1">
    <citation type="journal article" date="2023" name="Science">
        <title>Genome structures resolve the early diversification of teleost fishes.</title>
        <authorList>
            <person name="Parey E."/>
            <person name="Louis A."/>
            <person name="Montfort J."/>
            <person name="Bouchez O."/>
            <person name="Roques C."/>
            <person name="Iampietro C."/>
            <person name="Lluch J."/>
            <person name="Castinel A."/>
            <person name="Donnadieu C."/>
            <person name="Desvignes T."/>
            <person name="Floi Bucao C."/>
            <person name="Jouanno E."/>
            <person name="Wen M."/>
            <person name="Mejri S."/>
            <person name="Dirks R."/>
            <person name="Jansen H."/>
            <person name="Henkel C."/>
            <person name="Chen W.J."/>
            <person name="Zahm M."/>
            <person name="Cabau C."/>
            <person name="Klopp C."/>
            <person name="Thompson A.W."/>
            <person name="Robinson-Rechavi M."/>
            <person name="Braasch I."/>
            <person name="Lecointre G."/>
            <person name="Bobe J."/>
            <person name="Postlethwait J.H."/>
            <person name="Berthelot C."/>
            <person name="Roest Crollius H."/>
            <person name="Guiguen Y."/>
        </authorList>
    </citation>
    <scope>NUCLEOTIDE SEQUENCE</scope>
    <source>
        <strain evidence="1">WJC10195</strain>
    </source>
</reference>
<organism evidence="1 2">
    <name type="scientific">Synaphobranchus kaupii</name>
    <name type="common">Kaup's arrowtooth eel</name>
    <dbReference type="NCBI Taxonomy" id="118154"/>
    <lineage>
        <taxon>Eukaryota</taxon>
        <taxon>Metazoa</taxon>
        <taxon>Chordata</taxon>
        <taxon>Craniata</taxon>
        <taxon>Vertebrata</taxon>
        <taxon>Euteleostomi</taxon>
        <taxon>Actinopterygii</taxon>
        <taxon>Neopterygii</taxon>
        <taxon>Teleostei</taxon>
        <taxon>Anguilliformes</taxon>
        <taxon>Synaphobranchidae</taxon>
        <taxon>Synaphobranchus</taxon>
    </lineage>
</organism>
<comment type="caution">
    <text evidence="1">The sequence shown here is derived from an EMBL/GenBank/DDBJ whole genome shotgun (WGS) entry which is preliminary data.</text>
</comment>
<keyword evidence="2" id="KW-1185">Reference proteome</keyword>
<proteinExistence type="predicted"/>
<accession>A0A9Q1FYY8</accession>
<evidence type="ECO:0000313" key="2">
    <source>
        <dbReference type="Proteomes" id="UP001152622"/>
    </source>
</evidence>
<dbReference type="AlphaFoldDB" id="A0A9Q1FYY8"/>
<dbReference type="EMBL" id="JAINUF010000003">
    <property type="protein sequence ID" value="KAJ8369959.1"/>
    <property type="molecule type" value="Genomic_DNA"/>
</dbReference>
<name>A0A9Q1FYY8_SYNKA</name>
<protein>
    <submittedName>
        <fullName evidence="1">Uncharacterized protein</fullName>
    </submittedName>
</protein>
<evidence type="ECO:0000313" key="1">
    <source>
        <dbReference type="EMBL" id="KAJ8369959.1"/>
    </source>
</evidence>
<gene>
    <name evidence="1" type="ORF">SKAU_G00099870</name>
</gene>
<dbReference type="Proteomes" id="UP001152622">
    <property type="component" value="Chromosome 3"/>
</dbReference>
<sequence length="113" mass="12719">MLVGGAARQRIYEAARFDREFSSAGTEGDQETGSEELDSFQGAFSHRAENSALATAWQPTRRLVRGTLCRRTFQTHCKRAAGRISLRAEPSRAREQASIITKEYNNRNLRSLD</sequence>